<evidence type="ECO:0000259" key="1">
    <source>
        <dbReference type="Pfam" id="PF23275"/>
    </source>
</evidence>
<organism evidence="2 3">
    <name type="scientific">Rhodococcus gannanensis</name>
    <dbReference type="NCBI Taxonomy" id="1960308"/>
    <lineage>
        <taxon>Bacteria</taxon>
        <taxon>Bacillati</taxon>
        <taxon>Actinomycetota</taxon>
        <taxon>Actinomycetes</taxon>
        <taxon>Mycobacteriales</taxon>
        <taxon>Nocardiaceae</taxon>
        <taxon>Rhodococcus</taxon>
    </lineage>
</organism>
<keyword evidence="3" id="KW-1185">Reference proteome</keyword>
<dbReference type="SUPFAM" id="SSF140453">
    <property type="entry name" value="EsxAB dimer-like"/>
    <property type="match status" value="1"/>
</dbReference>
<dbReference type="RefSeq" id="WP_378484624.1">
    <property type="nucleotide sequence ID" value="NZ_JBHUFB010000009.1"/>
</dbReference>
<dbReference type="Pfam" id="PF23275">
    <property type="entry name" value="TPR_23"/>
    <property type="match status" value="1"/>
</dbReference>
<gene>
    <name evidence="2" type="ORF">ACFSJG_07760</name>
</gene>
<dbReference type="InterPro" id="IPR057037">
    <property type="entry name" value="TPR_rep_actino"/>
</dbReference>
<reference evidence="3" key="1">
    <citation type="journal article" date="2019" name="Int. J. Syst. Evol. Microbiol.">
        <title>The Global Catalogue of Microorganisms (GCM) 10K type strain sequencing project: providing services to taxonomists for standard genome sequencing and annotation.</title>
        <authorList>
            <consortium name="The Broad Institute Genomics Platform"/>
            <consortium name="The Broad Institute Genome Sequencing Center for Infectious Disease"/>
            <person name="Wu L."/>
            <person name="Ma J."/>
        </authorList>
    </citation>
    <scope>NUCLEOTIDE SEQUENCE [LARGE SCALE GENOMIC DNA]</scope>
    <source>
        <strain evidence="3">DT72</strain>
    </source>
</reference>
<evidence type="ECO:0000313" key="2">
    <source>
        <dbReference type="EMBL" id="MFD1812104.1"/>
    </source>
</evidence>
<dbReference type="EMBL" id="JBHUFB010000009">
    <property type="protein sequence ID" value="MFD1812104.1"/>
    <property type="molecule type" value="Genomic_DNA"/>
</dbReference>
<proteinExistence type="predicted"/>
<comment type="caution">
    <text evidence="2">The sequence shown here is derived from an EMBL/GenBank/DDBJ whole genome shotgun (WGS) entry which is preliminary data.</text>
</comment>
<evidence type="ECO:0000313" key="3">
    <source>
        <dbReference type="Proteomes" id="UP001597286"/>
    </source>
</evidence>
<accession>A0ABW4P2Y8</accession>
<dbReference type="Proteomes" id="UP001597286">
    <property type="component" value="Unassembled WGS sequence"/>
</dbReference>
<name>A0ABW4P2Y8_9NOCA</name>
<feature type="domain" description="TPR repeat" evidence="1">
    <location>
        <begin position="196"/>
        <end position="431"/>
    </location>
</feature>
<dbReference type="InterPro" id="IPR036689">
    <property type="entry name" value="ESAT-6-like_sf"/>
</dbReference>
<sequence>MNRTDIDSWNPLALSDIARSWTEFGARVEELIDRYVSSVTKVGDNYWEGIAAEAAQNRAQADRSTVVTVVDHIASLAQRAEQGYHEIDAPLRRARAAIAGAEADLFVVSDTLQVTDPAPSEERATALADWQREILESAAATADADRQVRDALAAARDGLRAVFVTAVGLGADQGRSDADALASGDLDPEQRRRLVEAGTLTADQLADLVSGGTTAIPASQMEYLNQVARELDGRSPDEIAKLMESLPPDARTGLANSLQLVSNPDVTTTVAGDSEVPTAGGKDLLPDGIRESLTRDDLVVGGYEFTNSGMISTVELNGVADNQAIAQIAAAADPAYRSGTDLDRALLDVGNQYLEAQIKHERDPNADFSIFTVDGHSNFDPRITEGIFAAVADDKEAVLAKVEGEHGALFVENVLTRDWPDDGKEVSALFAFADGDATITDPADRYDVGKAVLAEKVMESVGQQISTKEMWDSLSNVTGTDNLSVGQLNPEMIRTLAHSMSPYIPDLAGGNSSASTAFDQGGGWNEWNGWEEGKFGGASQVFGLMTTDQAASAEFVSAAWQHQYSFEAGYAAEPESPFANRNLTNAGVVMGLVDKGLYLSTDNAHQNEADQAKAIYDRKSDAFNFWKGIGSIAADPLGITGAAITGLVDAGGDPLKESFIGKEPDPAKPTELDGPGLTASQYRILSSLPQLPGDVIADFPDLIDGDQLRSWEQLQAGQASGGLRADLRTMFSRIGHPSDGHESVMKEAYSLVTLKDG</sequence>
<protein>
    <recommendedName>
        <fullName evidence="1">TPR repeat domain-containing protein</fullName>
    </recommendedName>
</protein>